<feature type="domain" description="Peptidase S33 tripeptidyl aminopeptidase-like C-terminal" evidence="4">
    <location>
        <begin position="422"/>
        <end position="519"/>
    </location>
</feature>
<dbReference type="InterPro" id="IPR051601">
    <property type="entry name" value="Serine_prot/Carboxylest_S33"/>
</dbReference>
<dbReference type="InterPro" id="IPR013595">
    <property type="entry name" value="Pept_S33_TAP-like_C"/>
</dbReference>
<accession>A0A9P7ZV47</accession>
<protein>
    <submittedName>
        <fullName evidence="5">TAP-like protein-domain-containing protein</fullName>
    </submittedName>
</protein>
<evidence type="ECO:0000259" key="4">
    <source>
        <dbReference type="Pfam" id="PF08386"/>
    </source>
</evidence>
<dbReference type="GeneID" id="70295423"/>
<proteinExistence type="inferred from homology"/>
<dbReference type="Pfam" id="PF08386">
    <property type="entry name" value="Abhydrolase_4"/>
    <property type="match status" value="1"/>
</dbReference>
<name>A0A9P7ZV47_9HYPO</name>
<dbReference type="PANTHER" id="PTHR43248:SF25">
    <property type="entry name" value="AB HYDROLASE-1 DOMAIN-CONTAINING PROTEIN-RELATED"/>
    <property type="match status" value="1"/>
</dbReference>
<evidence type="ECO:0000313" key="5">
    <source>
        <dbReference type="EMBL" id="KAG9258442.1"/>
    </source>
</evidence>
<dbReference type="RefSeq" id="XP_046122366.1">
    <property type="nucleotide sequence ID" value="XM_046264520.1"/>
</dbReference>
<keyword evidence="6" id="KW-1185">Reference proteome</keyword>
<comment type="caution">
    <text evidence="5">The sequence shown here is derived from an EMBL/GenBank/DDBJ whole genome shotgun (WGS) entry which is preliminary data.</text>
</comment>
<keyword evidence="2" id="KW-0378">Hydrolase</keyword>
<evidence type="ECO:0000256" key="2">
    <source>
        <dbReference type="ARBA" id="ARBA00022801"/>
    </source>
</evidence>
<evidence type="ECO:0000256" key="1">
    <source>
        <dbReference type="ARBA" id="ARBA00010088"/>
    </source>
</evidence>
<dbReference type="OrthoDB" id="425534at2759"/>
<dbReference type="AlphaFoldDB" id="A0A9P7ZV47"/>
<organism evidence="5 6">
    <name type="scientific">Emericellopsis atlantica</name>
    <dbReference type="NCBI Taxonomy" id="2614577"/>
    <lineage>
        <taxon>Eukaryota</taxon>
        <taxon>Fungi</taxon>
        <taxon>Dikarya</taxon>
        <taxon>Ascomycota</taxon>
        <taxon>Pezizomycotina</taxon>
        <taxon>Sordariomycetes</taxon>
        <taxon>Hypocreomycetidae</taxon>
        <taxon>Hypocreales</taxon>
        <taxon>Bionectriaceae</taxon>
        <taxon>Emericellopsis</taxon>
    </lineage>
</organism>
<gene>
    <name evidence="5" type="ORF">F5Z01DRAFT_670162</name>
</gene>
<reference evidence="5" key="1">
    <citation type="journal article" date="2021" name="IMA Fungus">
        <title>Genomic characterization of three marine fungi, including Emericellopsis atlantica sp. nov. with signatures of a generalist lifestyle and marine biomass degradation.</title>
        <authorList>
            <person name="Hagestad O.C."/>
            <person name="Hou L."/>
            <person name="Andersen J.H."/>
            <person name="Hansen E.H."/>
            <person name="Altermark B."/>
            <person name="Li C."/>
            <person name="Kuhnert E."/>
            <person name="Cox R.J."/>
            <person name="Crous P.W."/>
            <person name="Spatafora J.W."/>
            <person name="Lail K."/>
            <person name="Amirebrahimi M."/>
            <person name="Lipzen A."/>
            <person name="Pangilinan J."/>
            <person name="Andreopoulos W."/>
            <person name="Hayes R.D."/>
            <person name="Ng V."/>
            <person name="Grigoriev I.V."/>
            <person name="Jackson S.A."/>
            <person name="Sutton T.D.S."/>
            <person name="Dobson A.D.W."/>
            <person name="Rama T."/>
        </authorList>
    </citation>
    <scope>NUCLEOTIDE SEQUENCE</scope>
    <source>
        <strain evidence="5">TS7</strain>
    </source>
</reference>
<evidence type="ECO:0000313" key="6">
    <source>
        <dbReference type="Proteomes" id="UP000887229"/>
    </source>
</evidence>
<dbReference type="InterPro" id="IPR029058">
    <property type="entry name" value="AB_hydrolase_fold"/>
</dbReference>
<dbReference type="SUPFAM" id="SSF53474">
    <property type="entry name" value="alpha/beta-Hydrolases"/>
    <property type="match status" value="1"/>
</dbReference>
<dbReference type="Proteomes" id="UP000887229">
    <property type="component" value="Unassembled WGS sequence"/>
</dbReference>
<keyword evidence="3" id="KW-0732">Signal</keyword>
<feature type="signal peptide" evidence="3">
    <location>
        <begin position="1"/>
        <end position="23"/>
    </location>
</feature>
<sequence length="562" mass="61006">MKMRFSNILAAASLAAAVPTADSSSSSSSSNNKRQDKGLSFGACTDPFTEDTPLECASLNVPLDYTDNSSTDEIRIDIIRVPAAKSPSKGSVFVNFGGPGAPGIQDLGLFYPQLSAMTGEQYDLVNVIPRGTNGTLPFSCYSSEAARAYGGYSISGNSSDVALGYLWAKADLFAQNCAVVMNETGRYIGTAATVRDLFQVVAELEEDGMLRYYGTSYGTLLGSTAAVMFPDRIDKMVLDGVVNPMEYYANREIQLPLGMDGSWQGFRDGCVANPDACPLAALGDADEIETKIFAWLEQLKSHPIVVPDPTSPFGGIFYDYSLVEAIILGGFYFPPLFPQVSAQLYALYASDAHDHSQLRALVKRVAPGAAQVGMDEPEADDEARVAHDQEALWGIKCSDVLQQNTFEEMLPVFEGRVKNSRFADVAHNTPARCAQWHMTAVERYEGDFQFKPNFPILMVGNSHDPVTPLESARNLSRTIEDSHLIHQDSYGHSLLVQVGLCAAKAVRAYFVDGELPQEKEVKCAVEVELFDGKYGWETVLPELTGKHANGTNTTVGAQVLKP</sequence>
<dbReference type="EMBL" id="MU251243">
    <property type="protein sequence ID" value="KAG9258442.1"/>
    <property type="molecule type" value="Genomic_DNA"/>
</dbReference>
<comment type="similarity">
    <text evidence="1">Belongs to the peptidase S33 family.</text>
</comment>
<dbReference type="Gene3D" id="3.40.50.1820">
    <property type="entry name" value="alpha/beta hydrolase"/>
    <property type="match status" value="1"/>
</dbReference>
<feature type="chain" id="PRO_5040497345" evidence="3">
    <location>
        <begin position="24"/>
        <end position="562"/>
    </location>
</feature>
<evidence type="ECO:0000256" key="3">
    <source>
        <dbReference type="SAM" id="SignalP"/>
    </source>
</evidence>
<dbReference type="GO" id="GO:0016787">
    <property type="term" value="F:hydrolase activity"/>
    <property type="evidence" value="ECO:0007669"/>
    <property type="project" value="UniProtKB-KW"/>
</dbReference>
<dbReference type="PANTHER" id="PTHR43248">
    <property type="entry name" value="2-SUCCINYL-6-HYDROXY-2,4-CYCLOHEXADIENE-1-CARBOXYLATE SYNTHASE"/>
    <property type="match status" value="1"/>
</dbReference>